<dbReference type="InterPro" id="IPR009594">
    <property type="entry name" value="Tscrpt_reg_HTH_AraC_N"/>
</dbReference>
<dbReference type="SUPFAM" id="SSF51215">
    <property type="entry name" value="Regulatory protein AraC"/>
    <property type="match status" value="1"/>
</dbReference>
<evidence type="ECO:0000256" key="3">
    <source>
        <dbReference type="ARBA" id="ARBA00023163"/>
    </source>
</evidence>
<evidence type="ECO:0000256" key="1">
    <source>
        <dbReference type="ARBA" id="ARBA00023015"/>
    </source>
</evidence>
<keyword evidence="1" id="KW-0805">Transcription regulation</keyword>
<accession>A0A3L7AHX6</accession>
<dbReference type="PANTHER" id="PTHR43436">
    <property type="entry name" value="ARAC-FAMILY TRANSCRIPTIONAL REGULATOR"/>
    <property type="match status" value="1"/>
</dbReference>
<dbReference type="PANTHER" id="PTHR43436:SF1">
    <property type="entry name" value="TRANSCRIPTIONAL REGULATORY PROTEIN"/>
    <property type="match status" value="1"/>
</dbReference>
<organism evidence="5 6">
    <name type="scientific">Xanthobacter tagetidis</name>
    <dbReference type="NCBI Taxonomy" id="60216"/>
    <lineage>
        <taxon>Bacteria</taxon>
        <taxon>Pseudomonadati</taxon>
        <taxon>Pseudomonadota</taxon>
        <taxon>Alphaproteobacteria</taxon>
        <taxon>Hyphomicrobiales</taxon>
        <taxon>Xanthobacteraceae</taxon>
        <taxon>Xanthobacter</taxon>
    </lineage>
</organism>
<dbReference type="AlphaFoldDB" id="A0A3L7AHX6"/>
<dbReference type="OrthoDB" id="9802263at2"/>
<dbReference type="InterPro" id="IPR018060">
    <property type="entry name" value="HTH_AraC"/>
</dbReference>
<evidence type="ECO:0000259" key="4">
    <source>
        <dbReference type="PROSITE" id="PS01124"/>
    </source>
</evidence>
<evidence type="ECO:0000313" key="5">
    <source>
        <dbReference type="EMBL" id="RLP79565.1"/>
    </source>
</evidence>
<keyword evidence="2" id="KW-0238">DNA-binding</keyword>
<feature type="domain" description="HTH araC/xylS-type" evidence="4">
    <location>
        <begin position="193"/>
        <end position="291"/>
    </location>
</feature>
<keyword evidence="6" id="KW-1185">Reference proteome</keyword>
<dbReference type="Proteomes" id="UP000269692">
    <property type="component" value="Unassembled WGS sequence"/>
</dbReference>
<dbReference type="Pfam" id="PF06719">
    <property type="entry name" value="AraC_N"/>
    <property type="match status" value="1"/>
</dbReference>
<gene>
    <name evidence="5" type="ORF">D9R14_07835</name>
</gene>
<dbReference type="RefSeq" id="WP_121622775.1">
    <property type="nucleotide sequence ID" value="NZ_JACIIW010000001.1"/>
</dbReference>
<dbReference type="Pfam" id="PF12833">
    <property type="entry name" value="HTH_18"/>
    <property type="match status" value="1"/>
</dbReference>
<dbReference type="Gene3D" id="1.10.10.60">
    <property type="entry name" value="Homeodomain-like"/>
    <property type="match status" value="2"/>
</dbReference>
<dbReference type="PROSITE" id="PS01124">
    <property type="entry name" value="HTH_ARAC_FAMILY_2"/>
    <property type="match status" value="1"/>
</dbReference>
<evidence type="ECO:0000313" key="6">
    <source>
        <dbReference type="Proteomes" id="UP000269692"/>
    </source>
</evidence>
<dbReference type="EMBL" id="RCTF01000005">
    <property type="protein sequence ID" value="RLP79565.1"/>
    <property type="molecule type" value="Genomic_DNA"/>
</dbReference>
<comment type="caution">
    <text evidence="5">The sequence shown here is derived from an EMBL/GenBank/DDBJ whole genome shotgun (WGS) entry which is preliminary data.</text>
</comment>
<dbReference type="GO" id="GO:0043565">
    <property type="term" value="F:sequence-specific DNA binding"/>
    <property type="evidence" value="ECO:0007669"/>
    <property type="project" value="InterPro"/>
</dbReference>
<proteinExistence type="predicted"/>
<evidence type="ECO:0000256" key="2">
    <source>
        <dbReference type="ARBA" id="ARBA00023125"/>
    </source>
</evidence>
<dbReference type="GO" id="GO:0003700">
    <property type="term" value="F:DNA-binding transcription factor activity"/>
    <property type="evidence" value="ECO:0007669"/>
    <property type="project" value="InterPro"/>
</dbReference>
<sequence>MTSLLEAVRAHAVAHAVTHAGAAGVATTPIPGLMTLTSLAPTEIAHDILRPLVCLVVQGGKHVTQGGRDFAFSAGDSLIITADVPVASRITEASPARPYYSLVLELDLGLVTELSAEMAAARIADPAPVRAEPTDAEVSAAALRLLRLLDRPQALPVLRDQMLRELHYWLLAGRHGSAIRQLGWPDGHAQRVARAVAILRAEFARPVPVARLAAAAGMSLSTFHQHFRAVTTLSPLQFQKQLRLIEARRLMLQEGAAAAGAAFAVGYESVPQFTREYGRMFGLSPARDVKAARDRGGPDETRAVA</sequence>
<reference evidence="5 6" key="1">
    <citation type="submission" date="2018-10" db="EMBL/GenBank/DDBJ databases">
        <title>Xanthobacter tagetidis genome sequencing and assembly.</title>
        <authorList>
            <person name="Maclea K.S."/>
            <person name="Goen A.E."/>
            <person name="Fatima S.A."/>
        </authorList>
    </citation>
    <scope>NUCLEOTIDE SEQUENCE [LARGE SCALE GENOMIC DNA]</scope>
    <source>
        <strain evidence="5 6">ATCC 700314</strain>
    </source>
</reference>
<dbReference type="SMART" id="SM00342">
    <property type="entry name" value="HTH_ARAC"/>
    <property type="match status" value="1"/>
</dbReference>
<dbReference type="InterPro" id="IPR009057">
    <property type="entry name" value="Homeodomain-like_sf"/>
</dbReference>
<name>A0A3L7AHX6_9HYPH</name>
<protein>
    <submittedName>
        <fullName evidence="5">AraC family transcriptional regulator</fullName>
    </submittedName>
</protein>
<keyword evidence="3" id="KW-0804">Transcription</keyword>
<dbReference type="SUPFAM" id="SSF46689">
    <property type="entry name" value="Homeodomain-like"/>
    <property type="match status" value="2"/>
</dbReference>
<dbReference type="InterPro" id="IPR037923">
    <property type="entry name" value="HTH-like"/>
</dbReference>